<organism evidence="2 3">
    <name type="scientific">Pisolithus tinctorius Marx 270</name>
    <dbReference type="NCBI Taxonomy" id="870435"/>
    <lineage>
        <taxon>Eukaryota</taxon>
        <taxon>Fungi</taxon>
        <taxon>Dikarya</taxon>
        <taxon>Basidiomycota</taxon>
        <taxon>Agaricomycotina</taxon>
        <taxon>Agaricomycetes</taxon>
        <taxon>Agaricomycetidae</taxon>
        <taxon>Boletales</taxon>
        <taxon>Sclerodermatineae</taxon>
        <taxon>Pisolithaceae</taxon>
        <taxon>Pisolithus</taxon>
    </lineage>
</organism>
<dbReference type="EMBL" id="KN832190">
    <property type="protein sequence ID" value="KIN93260.1"/>
    <property type="molecule type" value="Genomic_DNA"/>
</dbReference>
<dbReference type="AlphaFoldDB" id="A0A0C3NBJ9"/>
<reference evidence="3" key="2">
    <citation type="submission" date="2015-01" db="EMBL/GenBank/DDBJ databases">
        <title>Evolutionary Origins and Diversification of the Mycorrhizal Mutualists.</title>
        <authorList>
            <consortium name="DOE Joint Genome Institute"/>
            <consortium name="Mycorrhizal Genomics Consortium"/>
            <person name="Kohler A."/>
            <person name="Kuo A."/>
            <person name="Nagy L.G."/>
            <person name="Floudas D."/>
            <person name="Copeland A."/>
            <person name="Barry K.W."/>
            <person name="Cichocki N."/>
            <person name="Veneault-Fourrey C."/>
            <person name="LaButti K."/>
            <person name="Lindquist E.A."/>
            <person name="Lipzen A."/>
            <person name="Lundell T."/>
            <person name="Morin E."/>
            <person name="Murat C."/>
            <person name="Riley R."/>
            <person name="Ohm R."/>
            <person name="Sun H."/>
            <person name="Tunlid A."/>
            <person name="Henrissat B."/>
            <person name="Grigoriev I.V."/>
            <person name="Hibbett D.S."/>
            <person name="Martin F."/>
        </authorList>
    </citation>
    <scope>NUCLEOTIDE SEQUENCE [LARGE SCALE GENOMIC DNA]</scope>
    <source>
        <strain evidence="3">Marx 270</strain>
    </source>
</reference>
<feature type="region of interest" description="Disordered" evidence="1">
    <location>
        <begin position="29"/>
        <end position="51"/>
    </location>
</feature>
<dbReference type="InParanoid" id="A0A0C3NBJ9"/>
<dbReference type="Proteomes" id="UP000054217">
    <property type="component" value="Unassembled WGS sequence"/>
</dbReference>
<reference evidence="2 3" key="1">
    <citation type="submission" date="2014-04" db="EMBL/GenBank/DDBJ databases">
        <authorList>
            <consortium name="DOE Joint Genome Institute"/>
            <person name="Kuo A."/>
            <person name="Kohler A."/>
            <person name="Costa M.D."/>
            <person name="Nagy L.G."/>
            <person name="Floudas D."/>
            <person name="Copeland A."/>
            <person name="Barry K.W."/>
            <person name="Cichocki N."/>
            <person name="Veneault-Fourrey C."/>
            <person name="LaButti K."/>
            <person name="Lindquist E.A."/>
            <person name="Lipzen A."/>
            <person name="Lundell T."/>
            <person name="Morin E."/>
            <person name="Murat C."/>
            <person name="Sun H."/>
            <person name="Tunlid A."/>
            <person name="Henrissat B."/>
            <person name="Grigoriev I.V."/>
            <person name="Hibbett D.S."/>
            <person name="Martin F."/>
            <person name="Nordberg H.P."/>
            <person name="Cantor M.N."/>
            <person name="Hua S.X."/>
        </authorList>
    </citation>
    <scope>NUCLEOTIDE SEQUENCE [LARGE SCALE GENOMIC DNA]</scope>
    <source>
        <strain evidence="2 3">Marx 270</strain>
    </source>
</reference>
<proteinExistence type="predicted"/>
<gene>
    <name evidence="2" type="ORF">M404DRAFT_1009070</name>
</gene>
<evidence type="ECO:0000256" key="1">
    <source>
        <dbReference type="SAM" id="MobiDB-lite"/>
    </source>
</evidence>
<feature type="compositionally biased region" description="Basic and acidic residues" evidence="1">
    <location>
        <begin position="33"/>
        <end position="51"/>
    </location>
</feature>
<sequence>MEQDVTRPYSCGVQKADEQSRAHPKCFAVFPQDGHDEDEKKRELDGKWSCG</sequence>
<evidence type="ECO:0000313" key="2">
    <source>
        <dbReference type="EMBL" id="KIN93260.1"/>
    </source>
</evidence>
<dbReference type="HOGENOM" id="CLU_3107366_0_0_1"/>
<keyword evidence="3" id="KW-1185">Reference proteome</keyword>
<protein>
    <submittedName>
        <fullName evidence="2">Uncharacterized protein</fullName>
    </submittedName>
</protein>
<accession>A0A0C3NBJ9</accession>
<name>A0A0C3NBJ9_PISTI</name>
<evidence type="ECO:0000313" key="3">
    <source>
        <dbReference type="Proteomes" id="UP000054217"/>
    </source>
</evidence>